<dbReference type="AlphaFoldDB" id="A0A0P7J126"/>
<protein>
    <recommendedName>
        <fullName evidence="6">Glycosyl transferase family 2</fullName>
    </recommendedName>
</protein>
<dbReference type="GO" id="GO:0016757">
    <property type="term" value="F:glycosyltransferase activity"/>
    <property type="evidence" value="ECO:0007669"/>
    <property type="project" value="TreeGrafter"/>
</dbReference>
<evidence type="ECO:0008006" key="6">
    <source>
        <dbReference type="Google" id="ProtNLM"/>
    </source>
</evidence>
<dbReference type="SUPFAM" id="SSF53474">
    <property type="entry name" value="alpha/beta-Hydrolases"/>
    <property type="match status" value="1"/>
</dbReference>
<name>A0A0P7J126_9RHOB</name>
<keyword evidence="2" id="KW-0812">Transmembrane</keyword>
<accession>A0A0P7J126</accession>
<evidence type="ECO:0000313" key="5">
    <source>
        <dbReference type="Proteomes" id="UP000050471"/>
    </source>
</evidence>
<organism evidence="4 5">
    <name type="scientific">Aliiroseovarius crassostreae</name>
    <dbReference type="NCBI Taxonomy" id="154981"/>
    <lineage>
        <taxon>Bacteria</taxon>
        <taxon>Pseudomonadati</taxon>
        <taxon>Pseudomonadota</taxon>
        <taxon>Alphaproteobacteria</taxon>
        <taxon>Rhodobacterales</taxon>
        <taxon>Paracoccaceae</taxon>
        <taxon>Aliiroseovarius</taxon>
    </lineage>
</organism>
<dbReference type="PANTHER" id="PTHR21461:SF69">
    <property type="entry name" value="GLYCOSYLTRANSFERASE FAMILY 92 PROTEIN"/>
    <property type="match status" value="1"/>
</dbReference>
<dbReference type="InterPro" id="IPR029058">
    <property type="entry name" value="AB_hydrolase_fold"/>
</dbReference>
<dbReference type="Proteomes" id="UP000050471">
    <property type="component" value="Unassembled WGS sequence"/>
</dbReference>
<dbReference type="EMBL" id="LKBA01000001">
    <property type="protein sequence ID" value="KPN64889.1"/>
    <property type="molecule type" value="Genomic_DNA"/>
</dbReference>
<evidence type="ECO:0000256" key="3">
    <source>
        <dbReference type="ARBA" id="ARBA00022989"/>
    </source>
</evidence>
<evidence type="ECO:0000256" key="1">
    <source>
        <dbReference type="ARBA" id="ARBA00004167"/>
    </source>
</evidence>
<dbReference type="OrthoDB" id="7843421at2"/>
<keyword evidence="5" id="KW-1185">Reference proteome</keyword>
<dbReference type="STRING" id="154981.AKJ29_06595"/>
<proteinExistence type="predicted"/>
<dbReference type="RefSeq" id="WP_055187368.1">
    <property type="nucleotide sequence ID" value="NZ_FPBS01000021.1"/>
</dbReference>
<dbReference type="GO" id="GO:0016020">
    <property type="term" value="C:membrane"/>
    <property type="evidence" value="ECO:0007669"/>
    <property type="project" value="UniProtKB-SubCell"/>
</dbReference>
<dbReference type="PANTHER" id="PTHR21461">
    <property type="entry name" value="GLYCOSYLTRANSFERASE FAMILY 92 PROTEIN"/>
    <property type="match status" value="1"/>
</dbReference>
<keyword evidence="3" id="KW-0472">Membrane</keyword>
<evidence type="ECO:0000256" key="2">
    <source>
        <dbReference type="ARBA" id="ARBA00022692"/>
    </source>
</evidence>
<sequence>MKRFLAVCTVKNEGAFFLEWLAWNRIVGFTDFLVFQNDSTDGTKDLLQLLDERGLIHFIDNDGASFASPQRYSYRQASQSKLFKSADWAMALDIDEFPVISVGDGTMTALLSHYPDDADEIRMNWRNFGCSGHVSLSTDLVTERFQTCHTSDNQKAFKLPTKTLFRPTSFHRFGVHSPKSPQKSDWNAYDGSRNALSNPQDINVGFADGEGQKYAALYHYIVKDIASFTLKCDRGKSGHVNREMKARYWRHWAPKGGHDDTLAKQAHRIREEIDQIDAACDGKALPIQASAQAWREMRFHELMKQEEYVVMMRDICAHEQLDVPSFVPELSTLNTQNDPQPKVGQPAKDIPQKSAINLNFSEIRDLASQRGGEFHETENYAVVHLPGKDRLLCGFDNLSSIKSEGPRKPWAFELAESHGWGMLGVMVKRNDWYQSPDLVPVMEGLQERGVFSSYPAVTMYGASMGAFGAATFARLAPGCTVVAFAPQSTLAADLAPFEKRYKFAKKITDWSTGPYRDAAEGIRAAGKAYLVHDPLIAMDRSHVERLAGENTVDLRWPYLTHKIPPAFRRMKILKPMALEMIQGTMCEARFFELLRARKTCTAYLVRMLDGAADRGHAKLGLAAMKKVRERQDNWRLRQIERKLLRSHDQPT</sequence>
<dbReference type="Pfam" id="PF13704">
    <property type="entry name" value="Glyco_tranf_2_4"/>
    <property type="match status" value="1"/>
</dbReference>
<gene>
    <name evidence="4" type="ORF">AKJ29_06595</name>
</gene>
<comment type="subcellular location">
    <subcellularLocation>
        <location evidence="1">Membrane</location>
        <topology evidence="1">Single-pass membrane protein</topology>
    </subcellularLocation>
</comment>
<comment type="caution">
    <text evidence="4">The sequence shown here is derived from an EMBL/GenBank/DDBJ whole genome shotgun (WGS) entry which is preliminary data.</text>
</comment>
<evidence type="ECO:0000313" key="4">
    <source>
        <dbReference type="EMBL" id="KPN64889.1"/>
    </source>
</evidence>
<dbReference type="GO" id="GO:0005737">
    <property type="term" value="C:cytoplasm"/>
    <property type="evidence" value="ECO:0007669"/>
    <property type="project" value="TreeGrafter"/>
</dbReference>
<reference evidence="4 5" key="1">
    <citation type="submission" date="2015-09" db="EMBL/GenBank/DDBJ databases">
        <title>Draft genome sequence of Aliiroseovarius crassostreae CV919-312TSm, the causative agent of Roseovarius Oyster Disease (formerly Juvenile Oyster Disease).</title>
        <authorList>
            <person name="Kessner L."/>
            <person name="Spinard E."/>
            <person name="Nelson D."/>
        </authorList>
    </citation>
    <scope>NUCLEOTIDE SEQUENCE [LARGE SCALE GENOMIC DNA]</scope>
    <source>
        <strain evidence="4 5">CV919-312</strain>
    </source>
</reference>
<keyword evidence="3" id="KW-1133">Transmembrane helix</keyword>